<dbReference type="RefSeq" id="WP_043873480.1">
    <property type="nucleotide sequence ID" value="NZ_CCVW01000001.1"/>
</dbReference>
<dbReference type="NCBIfam" id="TIGR03506">
    <property type="entry name" value="FlgEFG_subfam"/>
    <property type="match status" value="2"/>
</dbReference>
<dbReference type="PANTHER" id="PTHR30435:SF19">
    <property type="entry name" value="FLAGELLAR BASAL-BODY ROD PROTEIN FLGG"/>
    <property type="match status" value="1"/>
</dbReference>
<gene>
    <name evidence="7" type="primary">flgG_1</name>
    <name evidence="7" type="ORF">BN59_01346</name>
</gene>
<sequence length="258" mass="28119">MSNALTIAASGLKSQEYYIDKIAHDLANLNTPNYKASKIIFADVLYQNIDGSAPLFDKQSRAKIGLGAAVYKTSKDFSQGPLKTTNDWKNLAIDGNGFFQVINSDGNISYTRNSTFTVDEEHYLVTQDGLRLADNIQIPEDMVDINIKENGEVEAVLAGETEPQLLGSIKLAKFLEPEALNPIGTGLYNATEKTGDAIIDSPGSSGLGKLMPKQIEGSNVDMVNTLMQLTLAQRVYQLNAKAIQIADELEKMTNEIPN</sequence>
<dbReference type="InterPro" id="IPR053967">
    <property type="entry name" value="LlgE_F_G-like_D1"/>
</dbReference>
<dbReference type="SUPFAM" id="SSF117143">
    <property type="entry name" value="Flagellar hook protein flgE"/>
    <property type="match status" value="1"/>
</dbReference>
<evidence type="ECO:0000256" key="4">
    <source>
        <dbReference type="RuleBase" id="RU362116"/>
    </source>
</evidence>
<dbReference type="GO" id="GO:0009425">
    <property type="term" value="C:bacterial-type flagellum basal body"/>
    <property type="evidence" value="ECO:0007669"/>
    <property type="project" value="UniProtKB-SubCell"/>
</dbReference>
<dbReference type="Pfam" id="PF06429">
    <property type="entry name" value="Flg_bbr_C"/>
    <property type="match status" value="1"/>
</dbReference>
<keyword evidence="8" id="KW-1185">Reference proteome</keyword>
<dbReference type="Pfam" id="PF22692">
    <property type="entry name" value="LlgE_F_G_D1"/>
    <property type="match status" value="1"/>
</dbReference>
<protein>
    <submittedName>
        <fullName evidence="7">Distal rod protein</fullName>
    </submittedName>
</protein>
<dbReference type="eggNOG" id="COG4786">
    <property type="taxonomic scope" value="Bacteria"/>
</dbReference>
<organism evidence="7 8">
    <name type="scientific">Legionella massiliensis</name>
    <dbReference type="NCBI Taxonomy" id="1034943"/>
    <lineage>
        <taxon>Bacteria</taxon>
        <taxon>Pseudomonadati</taxon>
        <taxon>Pseudomonadota</taxon>
        <taxon>Gammaproteobacteria</taxon>
        <taxon>Legionellales</taxon>
        <taxon>Legionellaceae</taxon>
        <taxon>Legionella</taxon>
    </lineage>
</organism>
<comment type="subcellular location">
    <subcellularLocation>
        <location evidence="1 4">Bacterial flagellum basal body</location>
    </subcellularLocation>
</comment>
<dbReference type="InterPro" id="IPR010930">
    <property type="entry name" value="Flg_bb/hook_C_dom"/>
</dbReference>
<name>A0A078KVN5_9GAMM</name>
<feature type="domain" description="Flagellar hook protein FlgE/F/G-like D1" evidence="6">
    <location>
        <begin position="92"/>
        <end position="155"/>
    </location>
</feature>
<dbReference type="InterPro" id="IPR037925">
    <property type="entry name" value="FlgE/F/G-like"/>
</dbReference>
<accession>A0A078KVN5</accession>
<reference evidence="7 8" key="1">
    <citation type="submission" date="2014-06" db="EMBL/GenBank/DDBJ databases">
        <authorList>
            <person name="Urmite Genomes Urmite Genomes"/>
        </authorList>
    </citation>
    <scope>NUCLEOTIDE SEQUENCE [LARGE SCALE GENOMIC DNA]</scope>
</reference>
<comment type="similarity">
    <text evidence="2 4">Belongs to the flagella basal body rod proteins family.</text>
</comment>
<evidence type="ECO:0000259" key="6">
    <source>
        <dbReference type="Pfam" id="PF22692"/>
    </source>
</evidence>
<dbReference type="GO" id="GO:0071978">
    <property type="term" value="P:bacterial-type flagellum-dependent swarming motility"/>
    <property type="evidence" value="ECO:0007669"/>
    <property type="project" value="TreeGrafter"/>
</dbReference>
<evidence type="ECO:0000256" key="2">
    <source>
        <dbReference type="ARBA" id="ARBA00009677"/>
    </source>
</evidence>
<evidence type="ECO:0000259" key="5">
    <source>
        <dbReference type="Pfam" id="PF06429"/>
    </source>
</evidence>
<feature type="domain" description="Flagellar basal-body/hook protein C-terminal" evidence="5">
    <location>
        <begin position="215"/>
        <end position="255"/>
    </location>
</feature>
<evidence type="ECO:0000256" key="3">
    <source>
        <dbReference type="ARBA" id="ARBA00023143"/>
    </source>
</evidence>
<proteinExistence type="inferred from homology"/>
<evidence type="ECO:0000313" key="8">
    <source>
        <dbReference type="Proteomes" id="UP000044071"/>
    </source>
</evidence>
<dbReference type="PANTHER" id="PTHR30435">
    <property type="entry name" value="FLAGELLAR PROTEIN"/>
    <property type="match status" value="1"/>
</dbReference>
<dbReference type="EMBL" id="CCSB01000001">
    <property type="protein sequence ID" value="CDZ77067.1"/>
    <property type="molecule type" value="Genomic_DNA"/>
</dbReference>
<dbReference type="InterPro" id="IPR020013">
    <property type="entry name" value="Flagellar_FlgE/F/G"/>
</dbReference>
<dbReference type="AlphaFoldDB" id="A0A078KVN5"/>
<evidence type="ECO:0000256" key="1">
    <source>
        <dbReference type="ARBA" id="ARBA00004117"/>
    </source>
</evidence>
<dbReference type="OrthoDB" id="9804559at2"/>
<dbReference type="Proteomes" id="UP000044071">
    <property type="component" value="Unassembled WGS sequence"/>
</dbReference>
<dbReference type="STRING" id="1034943.BN59_01346"/>
<keyword evidence="3 4" id="KW-0975">Bacterial flagellum</keyword>
<evidence type="ECO:0000313" key="7">
    <source>
        <dbReference type="EMBL" id="CDZ77067.1"/>
    </source>
</evidence>